<evidence type="ECO:0000313" key="2">
    <source>
        <dbReference type="EMBL" id="AVP99323.1"/>
    </source>
</evidence>
<gene>
    <name evidence="2" type="ORF">C7S18_20060</name>
</gene>
<dbReference type="InterPro" id="IPR019106">
    <property type="entry name" value="T4SS_TrbC"/>
</dbReference>
<dbReference type="RefSeq" id="WP_106893241.1">
    <property type="nucleotide sequence ID" value="NZ_CP027860.1"/>
</dbReference>
<reference evidence="2 3" key="1">
    <citation type="submission" date="2018-03" db="EMBL/GenBank/DDBJ databases">
        <title>Ahniella affigens gen. nov., sp. nov., a gammaproteobacterium isolated from sandy soil near a stream.</title>
        <authorList>
            <person name="Ko Y."/>
            <person name="Kim J.-H."/>
        </authorList>
    </citation>
    <scope>NUCLEOTIDE SEQUENCE [LARGE SCALE GENOMIC DNA]</scope>
    <source>
        <strain evidence="2 3">D13</strain>
    </source>
</reference>
<proteinExistence type="predicted"/>
<dbReference type="OrthoDB" id="6625590at2"/>
<dbReference type="KEGG" id="xba:C7S18_20060"/>
<evidence type="ECO:0000313" key="3">
    <source>
        <dbReference type="Proteomes" id="UP000241074"/>
    </source>
</evidence>
<dbReference type="Proteomes" id="UP000241074">
    <property type="component" value="Chromosome"/>
</dbReference>
<dbReference type="EMBL" id="CP027860">
    <property type="protein sequence ID" value="AVP99323.1"/>
    <property type="molecule type" value="Genomic_DNA"/>
</dbReference>
<reference evidence="2 3" key="2">
    <citation type="submission" date="2018-03" db="EMBL/GenBank/DDBJ databases">
        <authorList>
            <person name="Keele B.F."/>
        </authorList>
    </citation>
    <scope>NUCLEOTIDE SEQUENCE [LARGE SCALE GENOMIC DNA]</scope>
    <source>
        <strain evidence="2 3">D13</strain>
    </source>
</reference>
<keyword evidence="1" id="KW-0732">Signal</keyword>
<evidence type="ECO:0008006" key="4">
    <source>
        <dbReference type="Google" id="ProtNLM"/>
    </source>
</evidence>
<evidence type="ECO:0000256" key="1">
    <source>
        <dbReference type="SAM" id="SignalP"/>
    </source>
</evidence>
<dbReference type="Pfam" id="PF09673">
    <property type="entry name" value="TrbC_Ftype"/>
    <property type="match status" value="1"/>
</dbReference>
<organism evidence="2 3">
    <name type="scientific">Ahniella affigens</name>
    <dbReference type="NCBI Taxonomy" id="2021234"/>
    <lineage>
        <taxon>Bacteria</taxon>
        <taxon>Pseudomonadati</taxon>
        <taxon>Pseudomonadota</taxon>
        <taxon>Gammaproteobacteria</taxon>
        <taxon>Lysobacterales</taxon>
        <taxon>Rhodanobacteraceae</taxon>
        <taxon>Ahniella</taxon>
    </lineage>
</organism>
<dbReference type="AlphaFoldDB" id="A0A2P1PWV2"/>
<name>A0A2P1PWV2_9GAMM</name>
<feature type="signal peptide" evidence="1">
    <location>
        <begin position="1"/>
        <end position="17"/>
    </location>
</feature>
<protein>
    <recommendedName>
        <fullName evidence="4">Conjugal transfer protein</fullName>
    </recommendedName>
</protein>
<accession>A0A2P1PWV2</accession>
<sequence>MVSRWIAALLSLTIAHAAAETLPTPTPLDADTRAFIAAQPAAADARIGEADRVAIDAIAGRARDMVDASIDEAAQRAALAAPASEALRIRLFVSRGLPRADLAAALALAERDPRITLVFRGLLPNTRLADFKFWLAEQLGPFANLRRPPHIEIDPPAFQTANVQFVPVVALYREQTLLAQVGGMLDPTWLEAAHANGERGPFGARGPVHDIAEPDLISVMQARARMIDWRAYAREQQAALYRSLQAHALPSARQTRTRWHDPSFIVQDPIVAEGTVIAAAGLRVNPLLHLPFTQELWVLDATDPAQWQLALAWQAQRAAQGITTRLTVLTTALPEADSLRWLDTRSRELGVPIQLWRAEFAAAFGIAAVPSRVRAEHARFRIDETLVSVAAGAQSHADR</sequence>
<feature type="chain" id="PRO_5015174368" description="Conjugal transfer protein" evidence="1">
    <location>
        <begin position="18"/>
        <end position="399"/>
    </location>
</feature>
<keyword evidence="3" id="KW-1185">Reference proteome</keyword>